<keyword evidence="3" id="KW-1185">Reference proteome</keyword>
<proteinExistence type="predicted"/>
<dbReference type="InterPro" id="IPR028265">
    <property type="entry name" value="TTDN1/SICKLE"/>
</dbReference>
<dbReference type="Pfam" id="PF15502">
    <property type="entry name" value="MPLKIP"/>
    <property type="match status" value="1"/>
</dbReference>
<evidence type="ECO:0000313" key="3">
    <source>
        <dbReference type="Proteomes" id="UP001054252"/>
    </source>
</evidence>
<accession>A0AAV5K7K9</accession>
<dbReference type="EMBL" id="BPVZ01000054">
    <property type="protein sequence ID" value="GKV19889.1"/>
    <property type="molecule type" value="Genomic_DNA"/>
</dbReference>
<feature type="region of interest" description="Disordered" evidence="1">
    <location>
        <begin position="172"/>
        <end position="276"/>
    </location>
</feature>
<feature type="compositionally biased region" description="Polar residues" evidence="1">
    <location>
        <begin position="27"/>
        <end position="40"/>
    </location>
</feature>
<name>A0AAV5K7K9_9ROSI</name>
<dbReference type="InterPro" id="IPR039292">
    <property type="entry name" value="SICKLE"/>
</dbReference>
<dbReference type="GO" id="GO:0035196">
    <property type="term" value="P:miRNA processing"/>
    <property type="evidence" value="ECO:0007669"/>
    <property type="project" value="InterPro"/>
</dbReference>
<feature type="compositionally biased region" description="Polar residues" evidence="1">
    <location>
        <begin position="292"/>
        <end position="304"/>
    </location>
</feature>
<comment type="caution">
    <text evidence="2">The sequence shown here is derived from an EMBL/GenBank/DDBJ whole genome shotgun (WGS) entry which is preliminary data.</text>
</comment>
<gene>
    <name evidence="2" type="ORF">SLEP1_g30086</name>
</gene>
<reference evidence="2 3" key="1">
    <citation type="journal article" date="2021" name="Commun. Biol.">
        <title>The genome of Shorea leprosula (Dipterocarpaceae) highlights the ecological relevance of drought in aseasonal tropical rainforests.</title>
        <authorList>
            <person name="Ng K.K.S."/>
            <person name="Kobayashi M.J."/>
            <person name="Fawcett J.A."/>
            <person name="Hatakeyama M."/>
            <person name="Paape T."/>
            <person name="Ng C.H."/>
            <person name="Ang C.C."/>
            <person name="Tnah L.H."/>
            <person name="Lee C.T."/>
            <person name="Nishiyama T."/>
            <person name="Sese J."/>
            <person name="O'Brien M.J."/>
            <person name="Copetti D."/>
            <person name="Mohd Noor M.I."/>
            <person name="Ong R.C."/>
            <person name="Putra M."/>
            <person name="Sireger I.Z."/>
            <person name="Indrioko S."/>
            <person name="Kosugi Y."/>
            <person name="Izuno A."/>
            <person name="Isagi Y."/>
            <person name="Lee S.L."/>
            <person name="Shimizu K.K."/>
        </authorList>
    </citation>
    <scope>NUCLEOTIDE SEQUENCE [LARGE SCALE GENOMIC DNA]</scope>
    <source>
        <strain evidence="2">214</strain>
    </source>
</reference>
<feature type="compositionally biased region" description="Low complexity" evidence="1">
    <location>
        <begin position="178"/>
        <end position="194"/>
    </location>
</feature>
<evidence type="ECO:0000256" key="1">
    <source>
        <dbReference type="SAM" id="MobiDB-lite"/>
    </source>
</evidence>
<sequence>MEESVKRKERLKAMRSEAALADVVPNDSETSGHLSNPLIETSSVQEEFRATSRFDYYTDPMAAFSANRKRGKVDGQGRQDHFTPPVPGHFEVIPSPVYQMQNNYSHDHRMYQAQNPYSSTSPLPMHQGTPDAWNGPRAKTNYYNHAHGGSTQGYISPSSVYEGAPRPWYGAGDAGGYNSPSNPHRNSNSPSPCSGLLATPDFSHGQGRSRFGNNSISGSVYRGSPGFSPGRGRGSGYGSSPGTGRGGRQGPGSHHRNFASDRTPRPERFYDESMLEDPWQHLKPIPWKKQDSNMPNPVSSNSWLPKSISMKKEGVSEAFNKSSSGPSLAEYLAASFNKAVEDSLSE</sequence>
<dbReference type="PANTHER" id="PTHR36054">
    <property type="entry name" value="PROTEIN SICKLE"/>
    <property type="match status" value="1"/>
</dbReference>
<dbReference type="GO" id="GO:0000398">
    <property type="term" value="P:mRNA splicing, via spliceosome"/>
    <property type="evidence" value="ECO:0007669"/>
    <property type="project" value="InterPro"/>
</dbReference>
<dbReference type="Proteomes" id="UP001054252">
    <property type="component" value="Unassembled WGS sequence"/>
</dbReference>
<feature type="compositionally biased region" description="Gly residues" evidence="1">
    <location>
        <begin position="229"/>
        <end position="250"/>
    </location>
</feature>
<organism evidence="2 3">
    <name type="scientific">Rubroshorea leprosula</name>
    <dbReference type="NCBI Taxonomy" id="152421"/>
    <lineage>
        <taxon>Eukaryota</taxon>
        <taxon>Viridiplantae</taxon>
        <taxon>Streptophyta</taxon>
        <taxon>Embryophyta</taxon>
        <taxon>Tracheophyta</taxon>
        <taxon>Spermatophyta</taxon>
        <taxon>Magnoliopsida</taxon>
        <taxon>eudicotyledons</taxon>
        <taxon>Gunneridae</taxon>
        <taxon>Pentapetalae</taxon>
        <taxon>rosids</taxon>
        <taxon>malvids</taxon>
        <taxon>Malvales</taxon>
        <taxon>Dipterocarpaceae</taxon>
        <taxon>Rubroshorea</taxon>
    </lineage>
</organism>
<evidence type="ECO:0000313" key="2">
    <source>
        <dbReference type="EMBL" id="GKV19889.1"/>
    </source>
</evidence>
<feature type="compositionally biased region" description="Basic and acidic residues" evidence="1">
    <location>
        <begin position="258"/>
        <end position="271"/>
    </location>
</feature>
<protein>
    <submittedName>
        <fullName evidence="2">Uncharacterized protein</fullName>
    </submittedName>
</protein>
<feature type="region of interest" description="Disordered" evidence="1">
    <location>
        <begin position="286"/>
        <end position="305"/>
    </location>
</feature>
<feature type="region of interest" description="Disordered" evidence="1">
    <location>
        <begin position="18"/>
        <end position="40"/>
    </location>
</feature>
<dbReference type="AlphaFoldDB" id="A0AAV5K7K9"/>
<dbReference type="PANTHER" id="PTHR36054:SF2">
    <property type="entry name" value="PROTEIN SICKLE"/>
    <property type="match status" value="1"/>
</dbReference>